<feature type="compositionally biased region" description="Polar residues" evidence="1">
    <location>
        <begin position="119"/>
        <end position="128"/>
    </location>
</feature>
<gene>
    <name evidence="2" type="ORF">C5689_07960</name>
</gene>
<reference evidence="2 3" key="1">
    <citation type="journal article" date="2018" name="Appl. Microbiol. Biotechnol.">
        <title>Co-cultivation of the strictly anaerobic methanogen Methanosarcina barkeri with aerobic methanotrophs in an oxygen-limited membrane bioreactor.</title>
        <authorList>
            <person name="In 't Zandt M.H."/>
            <person name="van den Bosch T.J.M."/>
            <person name="Rijkers R."/>
            <person name="van Kessel M.A.H.J."/>
            <person name="Jetten M.S.M."/>
            <person name="Welte C.U."/>
        </authorList>
    </citation>
    <scope>NUCLEOTIDE SEQUENCE [LARGE SCALE GENOMIC DNA]</scope>
    <source>
        <strain evidence="2 3">DSM 17706</strain>
    </source>
</reference>
<protein>
    <submittedName>
        <fullName evidence="2">Uncharacterized protein</fullName>
    </submittedName>
</protein>
<dbReference type="AlphaFoldDB" id="A0A2U1SS57"/>
<name>A0A2U1SS57_METSR</name>
<sequence>MTRFVENLAPASSARQGVEREGSARRHARGAAHRNDPFRIDVADAATPARSEFFFKRKPPPDQGSALDKKRAILRLAVGRSAISPRDEVLRRNSRRRNSGRRNPGAKVEARPRTDLRRTSATIGTYSRPNPIPGQVLAPIRPTRDIAETEWS</sequence>
<organism evidence="2 3">
    <name type="scientific">Methylosinus sporium</name>
    <dbReference type="NCBI Taxonomy" id="428"/>
    <lineage>
        <taxon>Bacteria</taxon>
        <taxon>Pseudomonadati</taxon>
        <taxon>Pseudomonadota</taxon>
        <taxon>Alphaproteobacteria</taxon>
        <taxon>Hyphomicrobiales</taxon>
        <taxon>Methylocystaceae</taxon>
        <taxon>Methylosinus</taxon>
    </lineage>
</organism>
<accession>A0A2U1SS57</accession>
<evidence type="ECO:0000313" key="2">
    <source>
        <dbReference type="EMBL" id="PWB94448.1"/>
    </source>
</evidence>
<feature type="compositionally biased region" description="Basic and acidic residues" evidence="1">
    <location>
        <begin position="108"/>
        <end position="118"/>
    </location>
</feature>
<evidence type="ECO:0000313" key="3">
    <source>
        <dbReference type="Proteomes" id="UP000245137"/>
    </source>
</evidence>
<dbReference type="EMBL" id="PUIV01000008">
    <property type="protein sequence ID" value="PWB94448.1"/>
    <property type="molecule type" value="Genomic_DNA"/>
</dbReference>
<feature type="region of interest" description="Disordered" evidence="1">
    <location>
        <begin position="1"/>
        <end position="39"/>
    </location>
</feature>
<dbReference type="Proteomes" id="UP000245137">
    <property type="component" value="Unassembled WGS sequence"/>
</dbReference>
<proteinExistence type="predicted"/>
<feature type="region of interest" description="Disordered" evidence="1">
    <location>
        <begin position="84"/>
        <end position="152"/>
    </location>
</feature>
<comment type="caution">
    <text evidence="2">The sequence shown here is derived from an EMBL/GenBank/DDBJ whole genome shotgun (WGS) entry which is preliminary data.</text>
</comment>
<keyword evidence="3" id="KW-1185">Reference proteome</keyword>
<feature type="compositionally biased region" description="Basic and acidic residues" evidence="1">
    <location>
        <begin position="142"/>
        <end position="152"/>
    </location>
</feature>
<evidence type="ECO:0000256" key="1">
    <source>
        <dbReference type="SAM" id="MobiDB-lite"/>
    </source>
</evidence>